<organism evidence="2 3">
    <name type="scientific">Lentinus brumalis</name>
    <dbReference type="NCBI Taxonomy" id="2498619"/>
    <lineage>
        <taxon>Eukaryota</taxon>
        <taxon>Fungi</taxon>
        <taxon>Dikarya</taxon>
        <taxon>Basidiomycota</taxon>
        <taxon>Agaricomycotina</taxon>
        <taxon>Agaricomycetes</taxon>
        <taxon>Polyporales</taxon>
        <taxon>Polyporaceae</taxon>
        <taxon>Lentinus</taxon>
    </lineage>
</organism>
<name>A0A371DSL1_9APHY</name>
<feature type="compositionally biased region" description="Low complexity" evidence="1">
    <location>
        <begin position="171"/>
        <end position="185"/>
    </location>
</feature>
<feature type="region of interest" description="Disordered" evidence="1">
    <location>
        <begin position="523"/>
        <end position="545"/>
    </location>
</feature>
<dbReference type="AlphaFoldDB" id="A0A371DSL1"/>
<keyword evidence="3" id="KW-1185">Reference proteome</keyword>
<protein>
    <submittedName>
        <fullName evidence="2">Uncharacterized protein</fullName>
    </submittedName>
</protein>
<dbReference type="STRING" id="139420.A0A371DSL1"/>
<dbReference type="Proteomes" id="UP000256964">
    <property type="component" value="Unassembled WGS sequence"/>
</dbReference>
<reference evidence="2 3" key="1">
    <citation type="journal article" date="2018" name="Biotechnol. Biofuels">
        <title>Integrative visual omics of the white-rot fungus Polyporus brumalis exposes the biotechnological potential of its oxidative enzymes for delignifying raw plant biomass.</title>
        <authorList>
            <person name="Miyauchi S."/>
            <person name="Rancon A."/>
            <person name="Drula E."/>
            <person name="Hage H."/>
            <person name="Chaduli D."/>
            <person name="Favel A."/>
            <person name="Grisel S."/>
            <person name="Henrissat B."/>
            <person name="Herpoel-Gimbert I."/>
            <person name="Ruiz-Duenas F.J."/>
            <person name="Chevret D."/>
            <person name="Hainaut M."/>
            <person name="Lin J."/>
            <person name="Wang M."/>
            <person name="Pangilinan J."/>
            <person name="Lipzen A."/>
            <person name="Lesage-Meessen L."/>
            <person name="Navarro D."/>
            <person name="Riley R."/>
            <person name="Grigoriev I.V."/>
            <person name="Zhou S."/>
            <person name="Raouche S."/>
            <person name="Rosso M.N."/>
        </authorList>
    </citation>
    <scope>NUCLEOTIDE SEQUENCE [LARGE SCALE GENOMIC DNA]</scope>
    <source>
        <strain evidence="2 3">BRFM 1820</strain>
    </source>
</reference>
<feature type="compositionally biased region" description="Polar residues" evidence="1">
    <location>
        <begin position="360"/>
        <end position="370"/>
    </location>
</feature>
<dbReference type="OrthoDB" id="3194584at2759"/>
<dbReference type="EMBL" id="KZ857382">
    <property type="protein sequence ID" value="RDX55532.1"/>
    <property type="molecule type" value="Genomic_DNA"/>
</dbReference>
<gene>
    <name evidence="2" type="ORF">OH76DRAFT_748113</name>
</gene>
<feature type="compositionally biased region" description="Polar residues" evidence="1">
    <location>
        <begin position="533"/>
        <end position="545"/>
    </location>
</feature>
<sequence>MDSIASGFDHVPPFQAHAPHMPGYYRPMLQAPYNVNMAPMHPPQMGMAVGMGMPPGFCQPGWQPQTVFPIPQWIPFVGPGMGQHQAAAAVDGGAAFGAGQAHRTPDLSLNARADDILKDTLKKGKELGLSQREVLEHLQSKYSGINWTAYFLENAVLPGSKSDTATRSVPSSCAATSGSQATTSADEPAQKKRRTTTRNPSGRPRGRPRGRKVPAFKPNVPVPSSSRGDPSVAPSLSTASSSTRASTDRPKRGGKLDEFNHETYIPPFDKSSKPVVPRRDPGDDLNRFSTEEKIFFIHYLKWRLHEGRLPSKVTLLAELAKELPHHDAEAWKKHWNKDAMLPDDIYSAARKRAIDEELFSSDSDTASTLTPAPETDDEYRPSGPRQSSPGPVPPPPVTSIPSPVNQKVTEDDLRAMALYMVEKRDVWAQYMNSTRSHRWEEFSRRKEVRRVVAHTVRSRLTTGCDCRTLDGVPMAAGAMLSATTHLRSRSCMRSTWRRSNNPRRRTNGTRALLKAWCIRQNRMKNPRLERQNRPSSSMWRSKGSI</sequence>
<feature type="compositionally biased region" description="Polar residues" evidence="1">
    <location>
        <begin position="161"/>
        <end position="170"/>
    </location>
</feature>
<evidence type="ECO:0000256" key="1">
    <source>
        <dbReference type="SAM" id="MobiDB-lite"/>
    </source>
</evidence>
<feature type="compositionally biased region" description="Basic residues" evidence="1">
    <location>
        <begin position="204"/>
        <end position="214"/>
    </location>
</feature>
<evidence type="ECO:0000313" key="3">
    <source>
        <dbReference type="Proteomes" id="UP000256964"/>
    </source>
</evidence>
<accession>A0A371DSL1</accession>
<feature type="region of interest" description="Disordered" evidence="1">
    <location>
        <begin position="161"/>
        <end position="284"/>
    </location>
</feature>
<proteinExistence type="predicted"/>
<evidence type="ECO:0000313" key="2">
    <source>
        <dbReference type="EMBL" id="RDX55532.1"/>
    </source>
</evidence>
<feature type="compositionally biased region" description="Basic and acidic residues" evidence="1">
    <location>
        <begin position="246"/>
        <end position="261"/>
    </location>
</feature>
<feature type="compositionally biased region" description="Low complexity" evidence="1">
    <location>
        <begin position="231"/>
        <end position="245"/>
    </location>
</feature>
<feature type="region of interest" description="Disordered" evidence="1">
    <location>
        <begin position="357"/>
        <end position="406"/>
    </location>
</feature>